<name>A0A1F7GEN9_9BACT</name>
<accession>A0A1F7GEN9</accession>
<dbReference type="EMBL" id="MFZG01000009">
    <property type="protein sequence ID" value="OGK17346.1"/>
    <property type="molecule type" value="Genomic_DNA"/>
</dbReference>
<protein>
    <submittedName>
        <fullName evidence="1">Uncharacterized protein</fullName>
    </submittedName>
</protein>
<dbReference type="Proteomes" id="UP000177208">
    <property type="component" value="Unassembled WGS sequence"/>
</dbReference>
<reference evidence="1 2" key="1">
    <citation type="journal article" date="2016" name="Nat. Commun.">
        <title>Thousands of microbial genomes shed light on interconnected biogeochemical processes in an aquifer system.</title>
        <authorList>
            <person name="Anantharaman K."/>
            <person name="Brown C.T."/>
            <person name="Hug L.A."/>
            <person name="Sharon I."/>
            <person name="Castelle C.J."/>
            <person name="Probst A.J."/>
            <person name="Thomas B.C."/>
            <person name="Singh A."/>
            <person name="Wilkins M.J."/>
            <person name="Karaoz U."/>
            <person name="Brodie E.L."/>
            <person name="Williams K.H."/>
            <person name="Hubbard S.S."/>
            <person name="Banfield J.F."/>
        </authorList>
    </citation>
    <scope>NUCLEOTIDE SEQUENCE [LARGE SCALE GENOMIC DNA]</scope>
</reference>
<comment type="caution">
    <text evidence="1">The sequence shown here is derived from an EMBL/GenBank/DDBJ whole genome shotgun (WGS) entry which is preliminary data.</text>
</comment>
<dbReference type="AlphaFoldDB" id="A0A1F7GEN9"/>
<gene>
    <name evidence="1" type="ORF">A2774_04060</name>
</gene>
<sequence length="192" mass="21735">MPATLEAGINRELKWANYRKLVSVGPRLIQSADLNYPDHIQVGQITLTNGRIIYPTLNIWLQATPLTSILDLTDDGLMIAGYELLGPFDHSNMGLFNFSITTYVGEGSGIGSAMFELGQIMIARYISLSGTKTKFDRVFVYGEDTSHRSSNPHKKIEWTSQLMDEHGYTDNKPLKRFLSLDYKTRRIMIKEV</sequence>
<evidence type="ECO:0000313" key="1">
    <source>
        <dbReference type="EMBL" id="OGK17346.1"/>
    </source>
</evidence>
<proteinExistence type="predicted"/>
<organism evidence="1 2">
    <name type="scientific">Candidatus Roizmanbacteria bacterium RIFCSPHIGHO2_01_FULL_39_12c</name>
    <dbReference type="NCBI Taxonomy" id="1802031"/>
    <lineage>
        <taxon>Bacteria</taxon>
        <taxon>Candidatus Roizmaniibacteriota</taxon>
    </lineage>
</organism>
<evidence type="ECO:0000313" key="2">
    <source>
        <dbReference type="Proteomes" id="UP000177208"/>
    </source>
</evidence>